<feature type="transmembrane region" description="Helical" evidence="1">
    <location>
        <begin position="68"/>
        <end position="94"/>
    </location>
</feature>
<keyword evidence="1" id="KW-0812">Transmembrane</keyword>
<dbReference type="Proteomes" id="UP000663836">
    <property type="component" value="Unassembled WGS sequence"/>
</dbReference>
<gene>
    <name evidence="3" type="ORF">JBS370_LOCUS24947</name>
    <name evidence="2" type="ORF">ZHD862_LOCUS11403</name>
</gene>
<dbReference type="Proteomes" id="UP000663864">
    <property type="component" value="Unassembled WGS sequence"/>
</dbReference>
<comment type="caution">
    <text evidence="2">The sequence shown here is derived from an EMBL/GenBank/DDBJ whole genome shotgun (WGS) entry which is preliminary data.</text>
</comment>
<feature type="transmembrane region" description="Helical" evidence="1">
    <location>
        <begin position="203"/>
        <end position="224"/>
    </location>
</feature>
<keyword evidence="1" id="KW-0472">Membrane</keyword>
<accession>A0A814F1L7</accession>
<name>A0A814F1L7_9BILA</name>
<sequence>MSSYSPLISVNIHKSKRIYIQKIRSFSLFLCTCSLIINWLRLGFLYFFPKIYPNLIQSSLNLCIIESFIFHILTFFHLHLIIYLRLYWLYYFIFEKYRQKIIYRQILFILLFIFICLCLFTLPSISNEWASIIYDEILQICIVNYLFNYSYTFFLLTFTCLIPFILIIISHKLQMKVIDNRISKYISIDEKLNLSYQKYRFQYSSYIILIWSFINILLLIFLHIPIKHIQIRTILYYTQIFSFLLDPIIYILIFHSLSLITLLRPVNRIYFI</sequence>
<evidence type="ECO:0000313" key="3">
    <source>
        <dbReference type="EMBL" id="CAF3976739.1"/>
    </source>
</evidence>
<organism evidence="2 4">
    <name type="scientific">Rotaria sordida</name>
    <dbReference type="NCBI Taxonomy" id="392033"/>
    <lineage>
        <taxon>Eukaryota</taxon>
        <taxon>Metazoa</taxon>
        <taxon>Spiralia</taxon>
        <taxon>Gnathifera</taxon>
        <taxon>Rotifera</taxon>
        <taxon>Eurotatoria</taxon>
        <taxon>Bdelloidea</taxon>
        <taxon>Philodinida</taxon>
        <taxon>Philodinidae</taxon>
        <taxon>Rotaria</taxon>
    </lineage>
</organism>
<keyword evidence="1" id="KW-1133">Transmembrane helix</keyword>
<reference evidence="2" key="1">
    <citation type="submission" date="2021-02" db="EMBL/GenBank/DDBJ databases">
        <authorList>
            <person name="Nowell W R."/>
        </authorList>
    </citation>
    <scope>NUCLEOTIDE SEQUENCE</scope>
</reference>
<feature type="transmembrane region" description="Helical" evidence="1">
    <location>
        <begin position="146"/>
        <end position="169"/>
    </location>
</feature>
<evidence type="ECO:0000313" key="4">
    <source>
        <dbReference type="Proteomes" id="UP000663864"/>
    </source>
</evidence>
<protein>
    <submittedName>
        <fullName evidence="2">Uncharacterized protein</fullName>
    </submittedName>
</protein>
<evidence type="ECO:0000313" key="2">
    <source>
        <dbReference type="EMBL" id="CAF0978949.1"/>
    </source>
</evidence>
<dbReference type="EMBL" id="CAJOBD010004018">
    <property type="protein sequence ID" value="CAF3976739.1"/>
    <property type="molecule type" value="Genomic_DNA"/>
</dbReference>
<dbReference type="AlphaFoldDB" id="A0A814F1L7"/>
<feature type="transmembrane region" description="Helical" evidence="1">
    <location>
        <begin position="236"/>
        <end position="263"/>
    </location>
</feature>
<feature type="transmembrane region" description="Helical" evidence="1">
    <location>
        <begin position="26"/>
        <end position="48"/>
    </location>
</feature>
<dbReference type="EMBL" id="CAJNOT010000428">
    <property type="protein sequence ID" value="CAF0978949.1"/>
    <property type="molecule type" value="Genomic_DNA"/>
</dbReference>
<proteinExistence type="predicted"/>
<feature type="transmembrane region" description="Helical" evidence="1">
    <location>
        <begin position="106"/>
        <end position="126"/>
    </location>
</feature>
<evidence type="ECO:0000256" key="1">
    <source>
        <dbReference type="SAM" id="Phobius"/>
    </source>
</evidence>